<name>A0ABY9X4P4_9BACT</name>
<reference evidence="2 3" key="1">
    <citation type="submission" date="2019-08" db="EMBL/GenBank/DDBJ databases">
        <title>Archangium and Cystobacter genomes.</title>
        <authorList>
            <person name="Chen I.-C.K."/>
            <person name="Wielgoss S."/>
        </authorList>
    </citation>
    <scope>NUCLEOTIDE SEQUENCE [LARGE SCALE GENOMIC DNA]</scope>
    <source>
        <strain evidence="2 3">Cbm 6</strain>
    </source>
</reference>
<sequence>MAPHVLPVPSVARPLAPVDPYRHREAYARVLSMLCHAEAAALEGFKLLTHPDFVQTHAMFAKARRFLVQDESRHLEDLKQLVRKLGYDDVLPPSPEEAEFWSAWRSGRLFALPFKPSVAALFCLLSEGLGYAFLYNLAQATRAPDIRAVLEANLEDEKSHLQLSLVMLERALVNDRTFLADVLIYLYGYSLLARRPIRRQRKTLEAIGLDFYVIFGSSIRFVFDLLKLVLAETGRYSPLWGVLDSFTQGLGRAPRFMKLLHLFMFLPEPPFSRWFVYQWGRLTLRLSPQGQSSPAGERPSPAPSLAALVRA</sequence>
<evidence type="ECO:0000256" key="1">
    <source>
        <dbReference type="SAM" id="MobiDB-lite"/>
    </source>
</evidence>
<evidence type="ECO:0000313" key="3">
    <source>
        <dbReference type="Proteomes" id="UP001611383"/>
    </source>
</evidence>
<dbReference type="InterPro" id="IPR012347">
    <property type="entry name" value="Ferritin-like"/>
</dbReference>
<organism evidence="2 3">
    <name type="scientific">Archangium minus</name>
    <dbReference type="NCBI Taxonomy" id="83450"/>
    <lineage>
        <taxon>Bacteria</taxon>
        <taxon>Pseudomonadati</taxon>
        <taxon>Myxococcota</taxon>
        <taxon>Myxococcia</taxon>
        <taxon>Myxococcales</taxon>
        <taxon>Cystobacterineae</taxon>
        <taxon>Archangiaceae</taxon>
        <taxon>Archangium</taxon>
    </lineage>
</organism>
<dbReference type="Proteomes" id="UP001611383">
    <property type="component" value="Chromosome"/>
</dbReference>
<gene>
    <name evidence="2" type="ORF">F0U60_44100</name>
</gene>
<keyword evidence="3" id="KW-1185">Reference proteome</keyword>
<dbReference type="SUPFAM" id="SSF47240">
    <property type="entry name" value="Ferritin-like"/>
    <property type="match status" value="1"/>
</dbReference>
<accession>A0ABY9X4P4</accession>
<feature type="region of interest" description="Disordered" evidence="1">
    <location>
        <begin position="288"/>
        <end position="311"/>
    </location>
</feature>
<protein>
    <recommendedName>
        <fullName evidence="4">Ferritin-like domain-containing protein</fullName>
    </recommendedName>
</protein>
<evidence type="ECO:0000313" key="2">
    <source>
        <dbReference type="EMBL" id="WNG50345.1"/>
    </source>
</evidence>
<evidence type="ECO:0008006" key="4">
    <source>
        <dbReference type="Google" id="ProtNLM"/>
    </source>
</evidence>
<proteinExistence type="predicted"/>
<dbReference type="RefSeq" id="WP_395809304.1">
    <property type="nucleotide sequence ID" value="NZ_CP043494.1"/>
</dbReference>
<dbReference type="InterPro" id="IPR009078">
    <property type="entry name" value="Ferritin-like_SF"/>
</dbReference>
<dbReference type="Gene3D" id="1.20.1260.10">
    <property type="match status" value="1"/>
</dbReference>
<dbReference type="EMBL" id="CP043494">
    <property type="protein sequence ID" value="WNG50345.1"/>
    <property type="molecule type" value="Genomic_DNA"/>
</dbReference>